<dbReference type="SUPFAM" id="SSF50985">
    <property type="entry name" value="RCC1/BLIP-II"/>
    <property type="match status" value="1"/>
</dbReference>
<keyword evidence="5" id="KW-1185">Reference proteome</keyword>
<feature type="region of interest" description="Disordered" evidence="2">
    <location>
        <begin position="1"/>
        <end position="21"/>
    </location>
</feature>
<comment type="caution">
    <text evidence="4">The sequence shown here is derived from an EMBL/GenBank/DDBJ whole genome shotgun (WGS) entry which is preliminary data.</text>
</comment>
<evidence type="ECO:0000256" key="1">
    <source>
        <dbReference type="ARBA" id="ARBA00022737"/>
    </source>
</evidence>
<dbReference type="InterPro" id="IPR009091">
    <property type="entry name" value="RCC1/BLIP-II"/>
</dbReference>
<evidence type="ECO:0000256" key="2">
    <source>
        <dbReference type="SAM" id="MobiDB-lite"/>
    </source>
</evidence>
<dbReference type="Pfam" id="PF25390">
    <property type="entry name" value="WD40_RLD"/>
    <property type="match status" value="1"/>
</dbReference>
<dbReference type="PROSITE" id="PS50012">
    <property type="entry name" value="RCC1_3"/>
    <property type="match status" value="6"/>
</dbReference>
<dbReference type="Proteomes" id="UP001499863">
    <property type="component" value="Unassembled WGS sequence"/>
</dbReference>
<proteinExistence type="predicted"/>
<feature type="domain" description="RCC1-like" evidence="3">
    <location>
        <begin position="7"/>
        <end position="371"/>
    </location>
</feature>
<reference evidence="4 5" key="1">
    <citation type="journal article" date="2019" name="Int. J. Syst. Evol. Microbiol.">
        <title>The Global Catalogue of Microorganisms (GCM) 10K type strain sequencing project: providing services to taxonomists for standard genome sequencing and annotation.</title>
        <authorList>
            <consortium name="The Broad Institute Genomics Platform"/>
            <consortium name="The Broad Institute Genome Sequencing Center for Infectious Disease"/>
            <person name="Wu L."/>
            <person name="Ma J."/>
        </authorList>
    </citation>
    <scope>NUCLEOTIDE SEQUENCE [LARGE SCALE GENOMIC DNA]</scope>
    <source>
        <strain evidence="4 5">JCM 12393</strain>
    </source>
</reference>
<dbReference type="PRINTS" id="PR00633">
    <property type="entry name" value="RCCNDNSATION"/>
</dbReference>
<name>A0ABN1Y1E3_9ACTN</name>
<accession>A0ABN1Y1E3</accession>
<dbReference type="InterPro" id="IPR051210">
    <property type="entry name" value="Ub_ligase/GEF_domain"/>
</dbReference>
<dbReference type="RefSeq" id="WP_344334223.1">
    <property type="nucleotide sequence ID" value="NZ_BAAAKJ010000159.1"/>
</dbReference>
<dbReference type="EMBL" id="BAAAKJ010000159">
    <property type="protein sequence ID" value="GAA1395232.1"/>
    <property type="molecule type" value="Genomic_DNA"/>
</dbReference>
<dbReference type="PROSITE" id="PS00626">
    <property type="entry name" value="RCC1_2"/>
    <property type="match status" value="2"/>
</dbReference>
<keyword evidence="1" id="KW-0677">Repeat</keyword>
<dbReference type="PANTHER" id="PTHR22870:SF408">
    <property type="entry name" value="OS09G0560450 PROTEIN"/>
    <property type="match status" value="1"/>
</dbReference>
<dbReference type="InterPro" id="IPR058923">
    <property type="entry name" value="RCC1-like_dom"/>
</dbReference>
<organism evidence="4 5">
    <name type="scientific">Kitasatospora putterlickiae</name>
    <dbReference type="NCBI Taxonomy" id="221725"/>
    <lineage>
        <taxon>Bacteria</taxon>
        <taxon>Bacillati</taxon>
        <taxon>Actinomycetota</taxon>
        <taxon>Actinomycetes</taxon>
        <taxon>Kitasatosporales</taxon>
        <taxon>Streptomycetaceae</taxon>
        <taxon>Kitasatospora</taxon>
    </lineage>
</organism>
<dbReference type="PANTHER" id="PTHR22870">
    <property type="entry name" value="REGULATOR OF CHROMOSOME CONDENSATION"/>
    <property type="match status" value="1"/>
</dbReference>
<evidence type="ECO:0000313" key="5">
    <source>
        <dbReference type="Proteomes" id="UP001499863"/>
    </source>
</evidence>
<dbReference type="InterPro" id="IPR000408">
    <property type="entry name" value="Reg_chr_condens"/>
</dbReference>
<evidence type="ECO:0000313" key="4">
    <source>
        <dbReference type="EMBL" id="GAA1395232.1"/>
    </source>
</evidence>
<protein>
    <recommendedName>
        <fullName evidence="3">RCC1-like domain-containing protein</fullName>
    </recommendedName>
</protein>
<sequence length="392" mass="39323">MAGIISSWGDNTNGQLGDGGTANRATAQEIKGLENVVRVAAGSGHALAVTGDGELWGFGRNAFGQLGDGSTENQATPVRTVGLPGRVRTAGAGGGHSAALLEDGTVWAWGAGFFCALGEANFGVQPVPVRVDGLEDVVDLAVGGAHNLALKADGSVWSWGRDDRGQLGDGPGSTREGRIVRSYMTASFDCRPRPAVVEGLEPAVRMSAGGGHSLVVHADGTASVWGFNDRGQLGDGTTVDRAAPQRLTGPHPIAQLVGAYHHTVALLADGTVWAWGLNDGGQLGDGTTVDRAVPAPVPGLTGVKAIAAGGGGTDAAPGNGGHALALLADGSVRGWGWNNWGQLAAGRVQIVPTPTRIALTGPAVGVAAGGEIPPTNKFMANPGGGFGFALLG</sequence>
<dbReference type="Gene3D" id="2.130.10.30">
    <property type="entry name" value="Regulator of chromosome condensation 1/beta-lactamase-inhibitor protein II"/>
    <property type="match status" value="3"/>
</dbReference>
<evidence type="ECO:0000259" key="3">
    <source>
        <dbReference type="Pfam" id="PF25390"/>
    </source>
</evidence>
<gene>
    <name evidence="4" type="ORF">GCM10009639_30120</name>
</gene>